<feature type="non-terminal residue" evidence="1">
    <location>
        <position position="1"/>
    </location>
</feature>
<dbReference type="AlphaFoldDB" id="A0A843UTH1"/>
<dbReference type="Proteomes" id="UP000652761">
    <property type="component" value="Unassembled WGS sequence"/>
</dbReference>
<gene>
    <name evidence="1" type="ORF">Taro_019319</name>
</gene>
<comment type="caution">
    <text evidence="1">The sequence shown here is derived from an EMBL/GenBank/DDBJ whole genome shotgun (WGS) entry which is preliminary data.</text>
</comment>
<dbReference type="OrthoDB" id="1726185at2759"/>
<name>A0A843UTH1_COLES</name>
<proteinExistence type="predicted"/>
<protein>
    <submittedName>
        <fullName evidence="1">Uncharacterized protein</fullName>
    </submittedName>
</protein>
<dbReference type="EMBL" id="NMUH01000926">
    <property type="protein sequence ID" value="MQL86778.1"/>
    <property type="molecule type" value="Genomic_DNA"/>
</dbReference>
<evidence type="ECO:0000313" key="2">
    <source>
        <dbReference type="Proteomes" id="UP000652761"/>
    </source>
</evidence>
<sequence>MTGICQLLEIFRGENKGPQQLFQSLRSDAAGPGLRSFLSILRHGIGFDADGKPGVECWSRPQIEATLSVAKLIVSASVAAPVDHAEPVVLAIIESSLELCTCLLERSKFEGDDISFQVRVFV</sequence>
<evidence type="ECO:0000313" key="1">
    <source>
        <dbReference type="EMBL" id="MQL86778.1"/>
    </source>
</evidence>
<reference evidence="1" key="1">
    <citation type="submission" date="2017-07" db="EMBL/GenBank/DDBJ databases">
        <title>Taro Niue Genome Assembly and Annotation.</title>
        <authorList>
            <person name="Atibalentja N."/>
            <person name="Keating K."/>
            <person name="Fields C.J."/>
        </authorList>
    </citation>
    <scope>NUCLEOTIDE SEQUENCE</scope>
    <source>
        <strain evidence="1">Niue_2</strain>
        <tissue evidence="1">Leaf</tissue>
    </source>
</reference>
<organism evidence="1 2">
    <name type="scientific">Colocasia esculenta</name>
    <name type="common">Wild taro</name>
    <name type="synonym">Arum esculentum</name>
    <dbReference type="NCBI Taxonomy" id="4460"/>
    <lineage>
        <taxon>Eukaryota</taxon>
        <taxon>Viridiplantae</taxon>
        <taxon>Streptophyta</taxon>
        <taxon>Embryophyta</taxon>
        <taxon>Tracheophyta</taxon>
        <taxon>Spermatophyta</taxon>
        <taxon>Magnoliopsida</taxon>
        <taxon>Liliopsida</taxon>
        <taxon>Araceae</taxon>
        <taxon>Aroideae</taxon>
        <taxon>Colocasieae</taxon>
        <taxon>Colocasia</taxon>
    </lineage>
</organism>
<keyword evidence="2" id="KW-1185">Reference proteome</keyword>
<accession>A0A843UTH1</accession>